<dbReference type="InterPro" id="IPR019475">
    <property type="entry name" value="DNA_primase_DnaB-bd"/>
</dbReference>
<dbReference type="NCBIfam" id="TIGR01391">
    <property type="entry name" value="dnaG"/>
    <property type="match status" value="1"/>
</dbReference>
<dbReference type="OrthoDB" id="9803773at2"/>
<keyword evidence="9" id="KW-0460">Magnesium</keyword>
<dbReference type="FunFam" id="3.40.1360.10:FF:000002">
    <property type="entry name" value="DNA primase"/>
    <property type="match status" value="1"/>
</dbReference>
<evidence type="ECO:0000256" key="6">
    <source>
        <dbReference type="ARBA" id="ARBA00022723"/>
    </source>
</evidence>
<dbReference type="PROSITE" id="PS50880">
    <property type="entry name" value="TOPRIM"/>
    <property type="match status" value="1"/>
</dbReference>
<dbReference type="Pfam" id="PF13155">
    <property type="entry name" value="Toprim_2"/>
    <property type="match status" value="1"/>
</dbReference>
<evidence type="ECO:0000256" key="11">
    <source>
        <dbReference type="ARBA" id="ARBA00023163"/>
    </source>
</evidence>
<evidence type="ECO:0000256" key="2">
    <source>
        <dbReference type="ARBA" id="ARBA00022515"/>
    </source>
</evidence>
<keyword evidence="8 12" id="KW-0862">Zinc</keyword>
<dbReference type="InterPro" id="IPR006171">
    <property type="entry name" value="TOPRIM_dom"/>
</dbReference>
<evidence type="ECO:0000256" key="4">
    <source>
        <dbReference type="ARBA" id="ARBA00022695"/>
    </source>
</evidence>
<dbReference type="Gene3D" id="3.90.980.10">
    <property type="entry name" value="DNA primase, catalytic core, N-terminal domain"/>
    <property type="match status" value="1"/>
</dbReference>
<comment type="similarity">
    <text evidence="12 13">Belongs to the DnaG primase family.</text>
</comment>
<comment type="subunit">
    <text evidence="12">Monomer. Interacts with DnaB.</text>
</comment>
<comment type="cofactor">
    <cofactor evidence="12 13 14">
        <name>Zn(2+)</name>
        <dbReference type="ChEBI" id="CHEBI:29105"/>
    </cofactor>
    <text evidence="12 13 14">Binds 1 zinc ion per monomer.</text>
</comment>
<dbReference type="FunFam" id="3.90.580.10:FF:000001">
    <property type="entry name" value="DNA primase"/>
    <property type="match status" value="1"/>
</dbReference>
<keyword evidence="10 12" id="KW-0238">DNA-binding</keyword>
<keyword evidence="11 12" id="KW-0804">Transcription</keyword>
<dbReference type="FunFam" id="3.90.980.10:FF:000001">
    <property type="entry name" value="DNA primase"/>
    <property type="match status" value="1"/>
</dbReference>
<dbReference type="PIRSF" id="PIRSF002811">
    <property type="entry name" value="DnaG"/>
    <property type="match status" value="1"/>
</dbReference>
<dbReference type="GO" id="GO:0006269">
    <property type="term" value="P:DNA replication, synthesis of primer"/>
    <property type="evidence" value="ECO:0007669"/>
    <property type="project" value="UniProtKB-UniRule"/>
</dbReference>
<gene>
    <name evidence="12" type="primary">dnaG</name>
    <name evidence="17" type="ORF">CCE28_12065</name>
</gene>
<dbReference type="PANTHER" id="PTHR30313">
    <property type="entry name" value="DNA PRIMASE"/>
    <property type="match status" value="1"/>
</dbReference>
<evidence type="ECO:0000256" key="1">
    <source>
        <dbReference type="ARBA" id="ARBA00022478"/>
    </source>
</evidence>
<dbReference type="CDD" id="cd03364">
    <property type="entry name" value="TOPRIM_DnaG_primases"/>
    <property type="match status" value="1"/>
</dbReference>
<comment type="domain">
    <text evidence="12">Contains an N-terminal zinc-binding domain, a central core domain that contains the primase activity, and a C-terminal DnaB-binding domain.</text>
</comment>
<dbReference type="GO" id="GO:0005737">
    <property type="term" value="C:cytoplasm"/>
    <property type="evidence" value="ECO:0007669"/>
    <property type="project" value="TreeGrafter"/>
</dbReference>
<feature type="coiled-coil region" evidence="15">
    <location>
        <begin position="562"/>
        <end position="589"/>
    </location>
</feature>
<feature type="zinc finger region" description="CHC2-type" evidence="12 14">
    <location>
        <begin position="41"/>
        <end position="65"/>
    </location>
</feature>
<evidence type="ECO:0000256" key="15">
    <source>
        <dbReference type="SAM" id="Coils"/>
    </source>
</evidence>
<dbReference type="GO" id="GO:0008270">
    <property type="term" value="F:zinc ion binding"/>
    <property type="evidence" value="ECO:0007669"/>
    <property type="project" value="UniProtKB-UniRule"/>
</dbReference>
<dbReference type="GO" id="GO:1990077">
    <property type="term" value="C:primosome complex"/>
    <property type="evidence" value="ECO:0007669"/>
    <property type="project" value="UniProtKB-KW"/>
</dbReference>
<dbReference type="InterPro" id="IPR036977">
    <property type="entry name" value="DNA_primase_Znf_CHC2"/>
</dbReference>
<dbReference type="InterPro" id="IPR016136">
    <property type="entry name" value="DNA_helicase_N/primase_C"/>
</dbReference>
<keyword evidence="6 12" id="KW-0479">Metal-binding</keyword>
<keyword evidence="2 12" id="KW-0639">Primosome</keyword>
<dbReference type="Gene3D" id="3.90.580.10">
    <property type="entry name" value="Zinc finger, CHC2-type domain"/>
    <property type="match status" value="1"/>
</dbReference>
<dbReference type="InterPro" id="IPR037068">
    <property type="entry name" value="DNA_primase_core_N_sf"/>
</dbReference>
<evidence type="ECO:0000259" key="16">
    <source>
        <dbReference type="PROSITE" id="PS50880"/>
    </source>
</evidence>
<dbReference type="InterPro" id="IPR002694">
    <property type="entry name" value="Znf_CHC2"/>
</dbReference>
<dbReference type="SMART" id="SM00493">
    <property type="entry name" value="TOPRIM"/>
    <property type="match status" value="1"/>
</dbReference>
<evidence type="ECO:0000256" key="5">
    <source>
        <dbReference type="ARBA" id="ARBA00022705"/>
    </source>
</evidence>
<keyword evidence="15" id="KW-0175">Coiled coil</keyword>
<evidence type="ECO:0000256" key="12">
    <source>
        <dbReference type="HAMAP-Rule" id="MF_00974"/>
    </source>
</evidence>
<dbReference type="Gene3D" id="1.10.860.10">
    <property type="entry name" value="DNAb Helicase, Chain A"/>
    <property type="match status" value="1"/>
</dbReference>
<dbReference type="HAMAP" id="MF_00974">
    <property type="entry name" value="DNA_primase_DnaG"/>
    <property type="match status" value="1"/>
</dbReference>
<organism evidence="17 18">
    <name type="scientific">Anaeromicrobium sediminis</name>
    <dbReference type="NCBI Taxonomy" id="1478221"/>
    <lineage>
        <taxon>Bacteria</taxon>
        <taxon>Bacillati</taxon>
        <taxon>Bacillota</taxon>
        <taxon>Clostridia</taxon>
        <taxon>Peptostreptococcales</taxon>
        <taxon>Thermotaleaceae</taxon>
        <taxon>Anaeromicrobium</taxon>
    </lineage>
</organism>
<feature type="domain" description="Toprim" evidence="16">
    <location>
        <begin position="261"/>
        <end position="342"/>
    </location>
</feature>
<evidence type="ECO:0000313" key="17">
    <source>
        <dbReference type="EMBL" id="PAB58913.1"/>
    </source>
</evidence>
<dbReference type="GO" id="GO:0000428">
    <property type="term" value="C:DNA-directed RNA polymerase complex"/>
    <property type="evidence" value="ECO:0007669"/>
    <property type="project" value="UniProtKB-KW"/>
</dbReference>
<evidence type="ECO:0000256" key="10">
    <source>
        <dbReference type="ARBA" id="ARBA00023125"/>
    </source>
</evidence>
<dbReference type="PANTHER" id="PTHR30313:SF2">
    <property type="entry name" value="DNA PRIMASE"/>
    <property type="match status" value="1"/>
</dbReference>
<keyword evidence="3 12" id="KW-0808">Transferase</keyword>
<comment type="catalytic activity">
    <reaction evidence="12">
        <text>ssDNA + n NTP = ssDNA/pppN(pN)n-1 hybrid + (n-1) diphosphate.</text>
        <dbReference type="EC" id="2.7.7.101"/>
    </reaction>
</comment>
<keyword evidence="1 12" id="KW-0240">DNA-directed RNA polymerase</keyword>
<protein>
    <recommendedName>
        <fullName evidence="12 13">DNA primase</fullName>
        <ecNumber evidence="12">2.7.7.101</ecNumber>
    </recommendedName>
</protein>
<evidence type="ECO:0000256" key="9">
    <source>
        <dbReference type="ARBA" id="ARBA00022842"/>
    </source>
</evidence>
<evidence type="ECO:0000256" key="8">
    <source>
        <dbReference type="ARBA" id="ARBA00022833"/>
    </source>
</evidence>
<proteinExistence type="inferred from homology"/>
<sequence length="610" mass="70337">MMNMNVNEHLIDEIKSKNNIIEIISGYTQLKQNGKNHKGLCPFHNEKTPSFIVSEDKQLYHCFGCGQAGDVIEFISKKENLDFIDSLKFLGNRVGINIEEKTLNKEEKKAVEEKTKIYELNREAAIFYYKNLHKRGAQALEYLSNKRGLSIETIKKFGLGYALNEWDALNKYLLKKGYNQSLIYKSGLVLQKKEKKGFYDRFRNRTIFPIFNTTGKVIGFGARAIGNEMPKYLNSPQTPVFNKSNNLFGLNIAKNEINDNKRIIVVEGYMDVISLYEKGIKNAVASLGTALTKGQGQLLKRYADKTYICYDSDVAGQTATLRGLDILTEVGCEVKVISLKGAKDPDELVKEHGKEAFIKYVNSALTLVEYKISLAKEKYNIKTTEGSIKFVQEITPILKNLKSPVEVDAYISKISSETGISRKAINKEFYGNNKEKNPESFKKYRSKKDRNNNKYNIIPEKPIKKQGYFEAEKILLKLIIENEHMYKEIKNNFTYDKFISSNIKNIAKFVYRAYETNSLDKDEILKELEIEEIGLFHEVNKIVLPEDNVDKMLIDCVNTIKKHRLILEKNGIEKELKIIEKKEKKSKEEIVRIRELCINYEKILKELKKM</sequence>
<evidence type="ECO:0000256" key="13">
    <source>
        <dbReference type="PIRNR" id="PIRNR002811"/>
    </source>
</evidence>
<keyword evidence="7 12" id="KW-0863">Zinc-finger</keyword>
<comment type="caution">
    <text evidence="17">The sequence shown here is derived from an EMBL/GenBank/DDBJ whole genome shotgun (WGS) entry which is preliminary data.</text>
</comment>
<dbReference type="Proteomes" id="UP000216024">
    <property type="component" value="Unassembled WGS sequence"/>
</dbReference>
<dbReference type="SUPFAM" id="SSF56731">
    <property type="entry name" value="DNA primase core"/>
    <property type="match status" value="1"/>
</dbReference>
<dbReference type="GO" id="GO:0003677">
    <property type="term" value="F:DNA binding"/>
    <property type="evidence" value="ECO:0007669"/>
    <property type="project" value="UniProtKB-KW"/>
</dbReference>
<reference evidence="17 18" key="1">
    <citation type="submission" date="2017-06" db="EMBL/GenBank/DDBJ databases">
        <title>Draft genome sequence of anaerobic fermentative bacterium Anaeromicrobium sediminis DY2726D isolated from West Pacific Ocean sediments.</title>
        <authorList>
            <person name="Zeng X."/>
        </authorList>
    </citation>
    <scope>NUCLEOTIDE SEQUENCE [LARGE SCALE GENOMIC DNA]</scope>
    <source>
        <strain evidence="17 18">DY2726D</strain>
    </source>
</reference>
<keyword evidence="5 12" id="KW-0235">DNA replication</keyword>
<evidence type="ECO:0000313" key="18">
    <source>
        <dbReference type="Proteomes" id="UP000216024"/>
    </source>
</evidence>
<keyword evidence="4 12" id="KW-0548">Nucleotidyltransferase</keyword>
<dbReference type="EMBL" id="NIBG01000010">
    <property type="protein sequence ID" value="PAB58913.1"/>
    <property type="molecule type" value="Genomic_DNA"/>
</dbReference>
<dbReference type="Pfam" id="PF01807">
    <property type="entry name" value="Zn_ribbon_DnaG"/>
    <property type="match status" value="1"/>
</dbReference>
<dbReference type="EC" id="2.7.7.101" evidence="12"/>
<dbReference type="Pfam" id="PF10410">
    <property type="entry name" value="DnaB_bind"/>
    <property type="match status" value="1"/>
</dbReference>
<dbReference type="SMART" id="SM00400">
    <property type="entry name" value="ZnF_CHCC"/>
    <property type="match status" value="1"/>
</dbReference>
<name>A0A267MJF4_9FIRM</name>
<dbReference type="InterPro" id="IPR030846">
    <property type="entry name" value="DnaG_bac"/>
</dbReference>
<dbReference type="GO" id="GO:0003899">
    <property type="term" value="F:DNA-directed RNA polymerase activity"/>
    <property type="evidence" value="ECO:0007669"/>
    <property type="project" value="UniProtKB-UniRule"/>
</dbReference>
<evidence type="ECO:0000256" key="3">
    <source>
        <dbReference type="ARBA" id="ARBA00022679"/>
    </source>
</evidence>
<evidence type="ECO:0000256" key="14">
    <source>
        <dbReference type="PIRSR" id="PIRSR002811-1"/>
    </source>
</evidence>
<accession>A0A267MJF4</accession>
<dbReference type="InterPro" id="IPR050219">
    <property type="entry name" value="DnaG_primase"/>
</dbReference>
<evidence type="ECO:0000256" key="7">
    <source>
        <dbReference type="ARBA" id="ARBA00022771"/>
    </source>
</evidence>
<comment type="function">
    <text evidence="12 13">RNA polymerase that catalyzes the synthesis of short RNA molecules used as primers for DNA polymerase during DNA replication.</text>
</comment>
<dbReference type="AlphaFoldDB" id="A0A267MJF4"/>
<dbReference type="Gene3D" id="3.40.1360.10">
    <property type="match status" value="1"/>
</dbReference>
<dbReference type="Pfam" id="PF08275">
    <property type="entry name" value="DNAG_N"/>
    <property type="match status" value="1"/>
</dbReference>
<dbReference type="SUPFAM" id="SSF57783">
    <property type="entry name" value="Zinc beta-ribbon"/>
    <property type="match status" value="1"/>
</dbReference>
<dbReference type="InterPro" id="IPR013264">
    <property type="entry name" value="DNAG_N"/>
</dbReference>
<feature type="coiled-coil region" evidence="15">
    <location>
        <begin position="96"/>
        <end position="123"/>
    </location>
</feature>
<keyword evidence="18" id="KW-1185">Reference proteome</keyword>
<dbReference type="InterPro" id="IPR006295">
    <property type="entry name" value="DNA_primase_DnaG"/>
</dbReference>
<dbReference type="InterPro" id="IPR034151">
    <property type="entry name" value="TOPRIM_DnaG_bac"/>
</dbReference>